<dbReference type="Gene3D" id="3.40.50.2300">
    <property type="match status" value="2"/>
</dbReference>
<dbReference type="EMBL" id="CAEZVB010000007">
    <property type="protein sequence ID" value="CAB4615065.1"/>
    <property type="molecule type" value="Genomic_DNA"/>
</dbReference>
<sequence length="423" mass="43782">MSISSKRGRVTAGLIVGGLSASMLVAAVGMPATAAPAKPVACAPTPGVENGTIKVGIMSGLTGVYAPTFAGFDKAVRLRFDQENAKGGVNGRKLVTETYDDMSSGAIQTNLTNKGLDQDNVFGFTVASLVDTMYPLLVSRNVPVTGLRSNLAYGIYRNVFGATGVWNNDYESGATIQRMKDAGATNIAVLSHASAGGIASANAQWAVVPSMGATQALKLTDLPVGAYDATSTALRLKNSTANGVFEQVSVDGGISIANAIRQQDASNIKVQLINPLADPTVAAKNAAAFEGVIGATYGAVPPTANVRAMKTFNNAMLRAGFNPYGATAPVGWIVADEFIMGLKKAGKCPTRDAFVNGLRTVDHYNAGGMLPEYITYAPGLTPLGNPPKCLWFSVVKSGQLVADKAATCAPWINKATGQAINKA</sequence>
<dbReference type="Pfam" id="PF13458">
    <property type="entry name" value="Peripla_BP_6"/>
    <property type="match status" value="1"/>
</dbReference>
<protein>
    <submittedName>
        <fullName evidence="4">Unannotated protein</fullName>
    </submittedName>
</protein>
<dbReference type="PANTHER" id="PTHR47235:SF1">
    <property type="entry name" value="BLR6548 PROTEIN"/>
    <property type="match status" value="1"/>
</dbReference>
<evidence type="ECO:0000259" key="2">
    <source>
        <dbReference type="Pfam" id="PF13458"/>
    </source>
</evidence>
<evidence type="ECO:0000313" key="4">
    <source>
        <dbReference type="EMBL" id="CAB4899719.1"/>
    </source>
</evidence>
<reference evidence="4" key="1">
    <citation type="submission" date="2020-05" db="EMBL/GenBank/DDBJ databases">
        <authorList>
            <person name="Chiriac C."/>
            <person name="Salcher M."/>
            <person name="Ghai R."/>
            <person name="Kavagutti S V."/>
        </authorList>
    </citation>
    <scope>NUCLEOTIDE SEQUENCE</scope>
</reference>
<accession>A0A6J7G8K8</accession>
<feature type="domain" description="Leucine-binding protein" evidence="2">
    <location>
        <begin position="52"/>
        <end position="374"/>
    </location>
</feature>
<evidence type="ECO:0000313" key="3">
    <source>
        <dbReference type="EMBL" id="CAB4615065.1"/>
    </source>
</evidence>
<keyword evidence="1" id="KW-0732">Signal</keyword>
<dbReference type="PANTHER" id="PTHR47235">
    <property type="entry name" value="BLR6548 PROTEIN"/>
    <property type="match status" value="1"/>
</dbReference>
<organism evidence="4">
    <name type="scientific">freshwater metagenome</name>
    <dbReference type="NCBI Taxonomy" id="449393"/>
    <lineage>
        <taxon>unclassified sequences</taxon>
        <taxon>metagenomes</taxon>
        <taxon>ecological metagenomes</taxon>
    </lineage>
</organism>
<dbReference type="InterPro" id="IPR028082">
    <property type="entry name" value="Peripla_BP_I"/>
</dbReference>
<gene>
    <name evidence="3" type="ORF">UFOPK1908_00318</name>
    <name evidence="4" type="ORF">UFOPK3576_00391</name>
</gene>
<dbReference type="EMBL" id="CAFBMO010000010">
    <property type="protein sequence ID" value="CAB4899719.1"/>
    <property type="molecule type" value="Genomic_DNA"/>
</dbReference>
<name>A0A6J7G8K8_9ZZZZ</name>
<proteinExistence type="predicted"/>
<dbReference type="InterPro" id="IPR028081">
    <property type="entry name" value="Leu-bd"/>
</dbReference>
<evidence type="ECO:0000256" key="1">
    <source>
        <dbReference type="ARBA" id="ARBA00022729"/>
    </source>
</evidence>
<dbReference type="AlphaFoldDB" id="A0A6J7G8K8"/>
<dbReference type="SUPFAM" id="SSF53822">
    <property type="entry name" value="Periplasmic binding protein-like I"/>
    <property type="match status" value="1"/>
</dbReference>